<dbReference type="InterPro" id="IPR001810">
    <property type="entry name" value="F-box_dom"/>
</dbReference>
<dbReference type="Gene3D" id="1.20.1280.50">
    <property type="match status" value="1"/>
</dbReference>
<dbReference type="PROSITE" id="PS50181">
    <property type="entry name" value="FBOX"/>
    <property type="match status" value="1"/>
</dbReference>
<evidence type="ECO:0000313" key="2">
    <source>
        <dbReference type="EMBL" id="JAS55294.1"/>
    </source>
</evidence>
<organism evidence="2">
    <name type="scientific">Cuerna arida</name>
    <dbReference type="NCBI Taxonomy" id="1464854"/>
    <lineage>
        <taxon>Eukaryota</taxon>
        <taxon>Metazoa</taxon>
        <taxon>Ecdysozoa</taxon>
        <taxon>Arthropoda</taxon>
        <taxon>Hexapoda</taxon>
        <taxon>Insecta</taxon>
        <taxon>Pterygota</taxon>
        <taxon>Neoptera</taxon>
        <taxon>Paraneoptera</taxon>
        <taxon>Hemiptera</taxon>
        <taxon>Auchenorrhyncha</taxon>
        <taxon>Membracoidea</taxon>
        <taxon>Cicadellidae</taxon>
        <taxon>Cicadellinae</taxon>
        <taxon>Proconiini</taxon>
        <taxon>Cuerna</taxon>
    </lineage>
</organism>
<dbReference type="EMBL" id="GECZ01014475">
    <property type="protein sequence ID" value="JAS55294.1"/>
    <property type="molecule type" value="Transcribed_RNA"/>
</dbReference>
<reference evidence="2" key="1">
    <citation type="submission" date="2015-11" db="EMBL/GenBank/DDBJ databases">
        <title>De novo transcriptome assembly of four potential Pierce s Disease insect vectors from Arizona vineyards.</title>
        <authorList>
            <person name="Tassone E.E."/>
        </authorList>
    </citation>
    <scope>NUCLEOTIDE SEQUENCE</scope>
</reference>
<evidence type="ECO:0000259" key="1">
    <source>
        <dbReference type="PROSITE" id="PS50181"/>
    </source>
</evidence>
<name>A0A1B6FYN3_9HEMI</name>
<sequence length="482" mass="56258">MEWLPLEVVELVAEYLTSKDLAACCAVSVSWRHIFNQDRVWKPHCNKGIADYLETAVCQVQPGFVSPVMKNNTLSPVCHWWMCFMRQNHLLNNWRENRCIIHKVELETEDLLSPFEFIYTFISHGYVIGFTSMRVMLWDVRNTPVYLRDPFCLPRNYKVCWCGMVSENMFFVVQKQCLQVYHFNTIFDDKWDLIHMFLLDGDETLSPSEVGNRRRYMLRHMLVIGNIFVGCNTRDEAVLHVWNVEEGKKLRRIECTMVSDSHTRIHRLVKSGKLSLDFVIILETKLIKTYRYSLKVYSLKELDFFKFSVSHDMPFYLSEDTFNCVLQDRFVAFTINGFNYVYNYLTSQLVVTSTPAHSLSVDCSCDVLAVGNRILFSENLKFNMVFNTNTLLITPLIVSNARNVPEEHDFTKSLTGNFFITQTGSKCNLWEMGRHSRLDSVTWLSSLKFCFTILSMCEINKSCTKVVLADIVENCFLVVSFW</sequence>
<proteinExistence type="predicted"/>
<dbReference type="SMART" id="SM00256">
    <property type="entry name" value="FBOX"/>
    <property type="match status" value="1"/>
</dbReference>
<feature type="domain" description="F-box" evidence="1">
    <location>
        <begin position="1"/>
        <end position="44"/>
    </location>
</feature>
<gene>
    <name evidence="2" type="ORF">g.48463</name>
</gene>
<dbReference type="Pfam" id="PF12937">
    <property type="entry name" value="F-box-like"/>
    <property type="match status" value="1"/>
</dbReference>
<dbReference type="SUPFAM" id="SSF81383">
    <property type="entry name" value="F-box domain"/>
    <property type="match status" value="1"/>
</dbReference>
<dbReference type="InterPro" id="IPR036047">
    <property type="entry name" value="F-box-like_dom_sf"/>
</dbReference>
<accession>A0A1B6FYN3</accession>
<dbReference type="AlphaFoldDB" id="A0A1B6FYN3"/>
<protein>
    <recommendedName>
        <fullName evidence="1">F-box domain-containing protein</fullName>
    </recommendedName>
</protein>